<evidence type="ECO:0000256" key="4">
    <source>
        <dbReference type="ARBA" id="ARBA00023157"/>
    </source>
</evidence>
<evidence type="ECO:0000313" key="7">
    <source>
        <dbReference type="Proteomes" id="UP001314170"/>
    </source>
</evidence>
<keyword evidence="7" id="KW-1185">Reference proteome</keyword>
<organism evidence="6 7">
    <name type="scientific">Dovyalis caffra</name>
    <dbReference type="NCBI Taxonomy" id="77055"/>
    <lineage>
        <taxon>Eukaryota</taxon>
        <taxon>Viridiplantae</taxon>
        <taxon>Streptophyta</taxon>
        <taxon>Embryophyta</taxon>
        <taxon>Tracheophyta</taxon>
        <taxon>Spermatophyta</taxon>
        <taxon>Magnoliopsida</taxon>
        <taxon>eudicotyledons</taxon>
        <taxon>Gunneridae</taxon>
        <taxon>Pentapetalae</taxon>
        <taxon>rosids</taxon>
        <taxon>fabids</taxon>
        <taxon>Malpighiales</taxon>
        <taxon>Salicaceae</taxon>
        <taxon>Flacourtieae</taxon>
        <taxon>Dovyalis</taxon>
    </lineage>
</organism>
<dbReference type="FunFam" id="1.20.58.1040:FF:000003">
    <property type="entry name" value="glucan endo-1,3-beta-glucosidase 7"/>
    <property type="match status" value="1"/>
</dbReference>
<dbReference type="EMBL" id="CAWUPB010001184">
    <property type="protein sequence ID" value="CAK7350253.1"/>
    <property type="molecule type" value="Genomic_DNA"/>
</dbReference>
<comment type="subcellular location">
    <subcellularLocation>
        <location evidence="1">Cell membrane</location>
        <topology evidence="1">Lipid-anchor</topology>
        <topology evidence="1">GPI-anchor</topology>
    </subcellularLocation>
</comment>
<keyword evidence="3" id="KW-0732">Signal</keyword>
<accession>A0AAV1SJ10</accession>
<name>A0AAV1SJ10_9ROSI</name>
<evidence type="ECO:0000259" key="5">
    <source>
        <dbReference type="SMART" id="SM00768"/>
    </source>
</evidence>
<keyword evidence="2" id="KW-0472">Membrane</keyword>
<protein>
    <recommendedName>
        <fullName evidence="5">X8 domain-containing protein</fullName>
    </recommendedName>
</protein>
<dbReference type="PANTHER" id="PTHR31044">
    <property type="entry name" value="BETA-1,3 GLUCANASE"/>
    <property type="match status" value="1"/>
</dbReference>
<dbReference type="InterPro" id="IPR044788">
    <property type="entry name" value="X8_dom_prot"/>
</dbReference>
<dbReference type="InterPro" id="IPR012946">
    <property type="entry name" value="X8"/>
</dbReference>
<evidence type="ECO:0000256" key="2">
    <source>
        <dbReference type="ARBA" id="ARBA00022622"/>
    </source>
</evidence>
<dbReference type="GO" id="GO:0009506">
    <property type="term" value="C:plasmodesma"/>
    <property type="evidence" value="ECO:0007669"/>
    <property type="project" value="UniProtKB-ARBA"/>
</dbReference>
<keyword evidence="2" id="KW-0336">GPI-anchor</keyword>
<comment type="caution">
    <text evidence="6">The sequence shown here is derived from an EMBL/GenBank/DDBJ whole genome shotgun (WGS) entry which is preliminary data.</text>
</comment>
<evidence type="ECO:0000313" key="6">
    <source>
        <dbReference type="EMBL" id="CAK7350253.1"/>
    </source>
</evidence>
<reference evidence="6 7" key="1">
    <citation type="submission" date="2024-01" db="EMBL/GenBank/DDBJ databases">
        <authorList>
            <person name="Waweru B."/>
        </authorList>
    </citation>
    <scope>NUCLEOTIDE SEQUENCE [LARGE SCALE GENOMIC DNA]</scope>
</reference>
<keyword evidence="2" id="KW-0449">Lipoprotein</keyword>
<evidence type="ECO:0000256" key="3">
    <source>
        <dbReference type="ARBA" id="ARBA00022729"/>
    </source>
</evidence>
<proteinExistence type="predicted"/>
<gene>
    <name evidence="6" type="ORF">DCAF_LOCUS22981</name>
</gene>
<keyword evidence="4" id="KW-1015">Disulfide bond</keyword>
<feature type="domain" description="X8" evidence="5">
    <location>
        <begin position="53"/>
        <end position="136"/>
    </location>
</feature>
<dbReference type="AlphaFoldDB" id="A0AAV1SJ10"/>
<dbReference type="Pfam" id="PF07983">
    <property type="entry name" value="X8"/>
    <property type="match status" value="1"/>
</dbReference>
<evidence type="ECO:0000256" key="1">
    <source>
        <dbReference type="ARBA" id="ARBA00004609"/>
    </source>
</evidence>
<dbReference type="SMART" id="SM00768">
    <property type="entry name" value="X8"/>
    <property type="match status" value="1"/>
</dbReference>
<dbReference type="GO" id="GO:0098552">
    <property type="term" value="C:side of membrane"/>
    <property type="evidence" value="ECO:0007669"/>
    <property type="project" value="UniProtKB-KW"/>
</dbReference>
<sequence>MRFFRVKRAQEAAANNSHLIPYIPLQYMPNSQPKSAKVHTVNNITSKFPKDKTWCVAKPSSTEAELFANLEFACGHVDCKTIQQNGPCFNPNTSINHASVAMNLYYSFHGRNIWNCDFQKSGLITKTDPSYGTCKYA</sequence>
<dbReference type="Proteomes" id="UP001314170">
    <property type="component" value="Unassembled WGS sequence"/>
</dbReference>
<dbReference type="PANTHER" id="PTHR31044:SF71">
    <property type="entry name" value="MAJOR POLLEN ALLERGEN OLE E 10-LIKE"/>
    <property type="match status" value="1"/>
</dbReference>
<dbReference type="GO" id="GO:0005886">
    <property type="term" value="C:plasma membrane"/>
    <property type="evidence" value="ECO:0007669"/>
    <property type="project" value="UniProtKB-SubCell"/>
</dbReference>
<dbReference type="Gene3D" id="1.20.58.1040">
    <property type="match status" value="1"/>
</dbReference>
<keyword evidence="2" id="KW-0325">Glycoprotein</keyword>